<name>A0A0D9XBW3_9ORYZ</name>
<dbReference type="GO" id="GO:0008234">
    <property type="term" value="F:cysteine-type peptidase activity"/>
    <property type="evidence" value="ECO:0007669"/>
    <property type="project" value="InterPro"/>
</dbReference>
<dbReference type="SMART" id="SM00645">
    <property type="entry name" value="Pept_C1"/>
    <property type="match status" value="1"/>
</dbReference>
<dbReference type="Proteomes" id="UP000032180">
    <property type="component" value="Chromosome 9"/>
</dbReference>
<comment type="similarity">
    <text evidence="1">Belongs to the peptidase C1 family.</text>
</comment>
<dbReference type="InterPro" id="IPR038765">
    <property type="entry name" value="Papain-like_cys_pep_sf"/>
</dbReference>
<dbReference type="GO" id="GO:0006508">
    <property type="term" value="P:proteolysis"/>
    <property type="evidence" value="ECO:0007669"/>
    <property type="project" value="InterPro"/>
</dbReference>
<evidence type="ECO:0000313" key="6">
    <source>
        <dbReference type="Proteomes" id="UP000032180"/>
    </source>
</evidence>
<dbReference type="HOGENOM" id="CLU_012184_1_0_1"/>
<dbReference type="PROSITE" id="PS00639">
    <property type="entry name" value="THIOL_PROTEASE_HIS"/>
    <property type="match status" value="1"/>
</dbReference>
<evidence type="ECO:0000256" key="3">
    <source>
        <dbReference type="ARBA" id="ARBA00023157"/>
    </source>
</evidence>
<reference evidence="6" key="2">
    <citation type="submission" date="2013-12" db="EMBL/GenBank/DDBJ databases">
        <authorList>
            <person name="Yu Y."/>
            <person name="Lee S."/>
            <person name="de Baynast K."/>
            <person name="Wissotski M."/>
            <person name="Liu L."/>
            <person name="Talag J."/>
            <person name="Goicoechea J."/>
            <person name="Angelova A."/>
            <person name="Jetty R."/>
            <person name="Kudrna D."/>
            <person name="Golser W."/>
            <person name="Rivera L."/>
            <person name="Zhang J."/>
            <person name="Wing R."/>
        </authorList>
    </citation>
    <scope>NUCLEOTIDE SEQUENCE</scope>
</reference>
<evidence type="ECO:0000313" key="5">
    <source>
        <dbReference type="EnsemblPlants" id="LPERR09G02230.1"/>
    </source>
</evidence>
<feature type="domain" description="Peptidase C1A papain C-terminal" evidence="4">
    <location>
        <begin position="49"/>
        <end position="264"/>
    </location>
</feature>
<dbReference type="InterPro" id="IPR013128">
    <property type="entry name" value="Peptidase_C1A"/>
</dbReference>
<reference evidence="5" key="3">
    <citation type="submission" date="2015-04" db="UniProtKB">
        <authorList>
            <consortium name="EnsemblPlants"/>
        </authorList>
    </citation>
    <scope>IDENTIFICATION</scope>
</reference>
<keyword evidence="6" id="KW-1185">Reference proteome</keyword>
<keyword evidence="3" id="KW-1015">Disulfide bond</keyword>
<dbReference type="STRING" id="77586.A0A0D9XBW3"/>
<sequence>MGVNIFADMTDDEVTELTTCNIEEPSDQGAAAAPLYKSGLANDDIKLDLPVAIDWRQEGKVTRVKRQFTCGSCWAFAAAAAVESLNAIWYDELDDLSPQQLMDCDTSSKACNGGSFIRAFEWIRKNGGLARYDQYPYLARKGNCSTSLVGTVTIDGYTRVPPMSEAELRTAVADGPVAVSVDSSDISFKRYPGGIYKGPCSGRNLTHSLLVVGYNSTSSGDGFWILKNSWGEHWGENGYMLLKRKVNDESFGTCGILQTPAFTVNFHDYNE</sequence>
<keyword evidence="2" id="KW-0732">Signal</keyword>
<evidence type="ECO:0000259" key="4">
    <source>
        <dbReference type="SMART" id="SM00645"/>
    </source>
</evidence>
<reference evidence="5 6" key="1">
    <citation type="submission" date="2012-08" db="EMBL/GenBank/DDBJ databases">
        <title>Oryza genome evolution.</title>
        <authorList>
            <person name="Wing R.A."/>
        </authorList>
    </citation>
    <scope>NUCLEOTIDE SEQUENCE</scope>
</reference>
<dbReference type="InterPro" id="IPR025661">
    <property type="entry name" value="Pept_asp_AS"/>
</dbReference>
<protein>
    <recommendedName>
        <fullName evidence="4">Peptidase C1A papain C-terminal domain-containing protein</fullName>
    </recommendedName>
</protein>
<dbReference type="Gramene" id="LPERR09G02230.1">
    <property type="protein sequence ID" value="LPERR09G02230.1"/>
    <property type="gene ID" value="LPERR09G02230"/>
</dbReference>
<dbReference type="InterPro" id="IPR000169">
    <property type="entry name" value="Pept_cys_AS"/>
</dbReference>
<dbReference type="InterPro" id="IPR039417">
    <property type="entry name" value="Peptidase_C1A_papain-like"/>
</dbReference>
<evidence type="ECO:0000256" key="2">
    <source>
        <dbReference type="ARBA" id="ARBA00022729"/>
    </source>
</evidence>
<dbReference type="PROSITE" id="PS00640">
    <property type="entry name" value="THIOL_PROTEASE_ASN"/>
    <property type="match status" value="1"/>
</dbReference>
<dbReference type="Gene3D" id="3.90.70.10">
    <property type="entry name" value="Cysteine proteinases"/>
    <property type="match status" value="1"/>
</dbReference>
<dbReference type="InterPro" id="IPR000668">
    <property type="entry name" value="Peptidase_C1A_C"/>
</dbReference>
<dbReference type="Pfam" id="PF00112">
    <property type="entry name" value="Peptidase_C1"/>
    <property type="match status" value="1"/>
</dbReference>
<dbReference type="PROSITE" id="PS00139">
    <property type="entry name" value="THIOL_PROTEASE_CYS"/>
    <property type="match status" value="1"/>
</dbReference>
<dbReference type="CDD" id="cd02248">
    <property type="entry name" value="Peptidase_C1A"/>
    <property type="match status" value="1"/>
</dbReference>
<accession>A0A0D9XBW3</accession>
<organism evidence="5 6">
    <name type="scientific">Leersia perrieri</name>
    <dbReference type="NCBI Taxonomy" id="77586"/>
    <lineage>
        <taxon>Eukaryota</taxon>
        <taxon>Viridiplantae</taxon>
        <taxon>Streptophyta</taxon>
        <taxon>Embryophyta</taxon>
        <taxon>Tracheophyta</taxon>
        <taxon>Spermatophyta</taxon>
        <taxon>Magnoliopsida</taxon>
        <taxon>Liliopsida</taxon>
        <taxon>Poales</taxon>
        <taxon>Poaceae</taxon>
        <taxon>BOP clade</taxon>
        <taxon>Oryzoideae</taxon>
        <taxon>Oryzeae</taxon>
        <taxon>Oryzinae</taxon>
        <taxon>Leersia</taxon>
    </lineage>
</organism>
<dbReference type="EnsemblPlants" id="LPERR09G02230.1">
    <property type="protein sequence ID" value="LPERR09G02230.1"/>
    <property type="gene ID" value="LPERR09G02230"/>
</dbReference>
<dbReference type="PRINTS" id="PR00705">
    <property type="entry name" value="PAPAIN"/>
</dbReference>
<dbReference type="SUPFAM" id="SSF54001">
    <property type="entry name" value="Cysteine proteinases"/>
    <property type="match status" value="1"/>
</dbReference>
<dbReference type="PANTHER" id="PTHR12411">
    <property type="entry name" value="CYSTEINE PROTEASE FAMILY C1-RELATED"/>
    <property type="match status" value="1"/>
</dbReference>
<dbReference type="InterPro" id="IPR025660">
    <property type="entry name" value="Pept_his_AS"/>
</dbReference>
<dbReference type="AlphaFoldDB" id="A0A0D9XBW3"/>
<dbReference type="eggNOG" id="KOG1543">
    <property type="taxonomic scope" value="Eukaryota"/>
</dbReference>
<proteinExistence type="inferred from homology"/>
<evidence type="ECO:0000256" key="1">
    <source>
        <dbReference type="ARBA" id="ARBA00008455"/>
    </source>
</evidence>